<evidence type="ECO:0000259" key="3">
    <source>
        <dbReference type="Pfam" id="PF14634"/>
    </source>
</evidence>
<evidence type="ECO:0000256" key="1">
    <source>
        <dbReference type="SAM" id="Coils"/>
    </source>
</evidence>
<feature type="coiled-coil region" evidence="1">
    <location>
        <begin position="119"/>
        <end position="160"/>
    </location>
</feature>
<protein>
    <recommendedName>
        <fullName evidence="3">RING-type domain-containing protein</fullName>
    </recommendedName>
</protein>
<dbReference type="EMBL" id="JAACJJ010000001">
    <property type="protein sequence ID" value="KAF5330856.1"/>
    <property type="molecule type" value="Genomic_DNA"/>
</dbReference>
<accession>A0A8H5BXK1</accession>
<feature type="region of interest" description="Disordered" evidence="2">
    <location>
        <begin position="396"/>
        <end position="421"/>
    </location>
</feature>
<feature type="region of interest" description="Disordered" evidence="2">
    <location>
        <begin position="278"/>
        <end position="341"/>
    </location>
</feature>
<dbReference type="InterPro" id="IPR001841">
    <property type="entry name" value="Znf_RING"/>
</dbReference>
<organism evidence="4 5">
    <name type="scientific">Psilocybe cf. subviscida</name>
    <dbReference type="NCBI Taxonomy" id="2480587"/>
    <lineage>
        <taxon>Eukaryota</taxon>
        <taxon>Fungi</taxon>
        <taxon>Dikarya</taxon>
        <taxon>Basidiomycota</taxon>
        <taxon>Agaricomycotina</taxon>
        <taxon>Agaricomycetes</taxon>
        <taxon>Agaricomycetidae</taxon>
        <taxon>Agaricales</taxon>
        <taxon>Agaricineae</taxon>
        <taxon>Strophariaceae</taxon>
        <taxon>Psilocybe</taxon>
    </lineage>
</organism>
<evidence type="ECO:0000313" key="4">
    <source>
        <dbReference type="EMBL" id="KAF5330856.1"/>
    </source>
</evidence>
<dbReference type="Pfam" id="PF14634">
    <property type="entry name" value="zf-RING_5"/>
    <property type="match status" value="1"/>
</dbReference>
<evidence type="ECO:0000256" key="2">
    <source>
        <dbReference type="SAM" id="MobiDB-lite"/>
    </source>
</evidence>
<sequence>MSNDQQDQDTSDFWEFVACAKCRMPFALESGVATVPFWLTECGHVMCNNHINSDQSCGQCGAQGIQVTPLHREVWISHFKTRLVDLMITGGGSDVGVVSKYLFDPRERCFQQDAMASQVRYHRTRHQQLRQMLEKLKREMSELKRENEALQSENQQYRAYHGHENGSDEPSTHFNHNGKRAMLNHQRPITGSSPRSIPTPLGPDRLTLQPGQSLHELSSHKHTDIRQQISAKPQEHHSQQRPMSTRSLEKYAYTPRENASFHAPQLTHAQAAPRYFQRADQPDKPQQPQIRRENPGSYQPPPSSSRFKPAPTQNHVSGSASVPPVQMGPPPVPRQRKNDGLPFPTVNDTINGHDRTSTQLNNDQRALLAPHLINRRASVIPGTPAPGQQLAATPRRFFPSTRGHTRPSMAAEGQRRPFFPN</sequence>
<reference evidence="4 5" key="1">
    <citation type="journal article" date="2020" name="ISME J.">
        <title>Uncovering the hidden diversity of litter-decomposition mechanisms in mushroom-forming fungi.</title>
        <authorList>
            <person name="Floudas D."/>
            <person name="Bentzer J."/>
            <person name="Ahren D."/>
            <person name="Johansson T."/>
            <person name="Persson P."/>
            <person name="Tunlid A."/>
        </authorList>
    </citation>
    <scope>NUCLEOTIDE SEQUENCE [LARGE SCALE GENOMIC DNA]</scope>
    <source>
        <strain evidence="4 5">CBS 101986</strain>
    </source>
</reference>
<dbReference type="AlphaFoldDB" id="A0A8H5BXK1"/>
<comment type="caution">
    <text evidence="4">The sequence shown here is derived from an EMBL/GenBank/DDBJ whole genome shotgun (WGS) entry which is preliminary data.</text>
</comment>
<feature type="domain" description="RING-type" evidence="3">
    <location>
        <begin position="19"/>
        <end position="61"/>
    </location>
</feature>
<gene>
    <name evidence="4" type="ORF">D9619_005617</name>
</gene>
<keyword evidence="1" id="KW-0175">Coiled coil</keyword>
<name>A0A8H5BXK1_9AGAR</name>
<feature type="region of interest" description="Disordered" evidence="2">
    <location>
        <begin position="185"/>
        <end position="245"/>
    </location>
</feature>
<feature type="compositionally biased region" description="Polar residues" evidence="2">
    <location>
        <begin position="187"/>
        <end position="196"/>
    </location>
</feature>
<proteinExistence type="predicted"/>
<evidence type="ECO:0000313" key="5">
    <source>
        <dbReference type="Proteomes" id="UP000567179"/>
    </source>
</evidence>
<feature type="compositionally biased region" description="Polar residues" evidence="2">
    <location>
        <begin position="311"/>
        <end position="320"/>
    </location>
</feature>
<keyword evidence="5" id="KW-1185">Reference proteome</keyword>
<dbReference type="OrthoDB" id="2535391at2759"/>
<dbReference type="Proteomes" id="UP000567179">
    <property type="component" value="Unassembled WGS sequence"/>
</dbReference>